<organism evidence="12 13">
    <name type="scientific">Rhodobacter aestuarii</name>
    <dbReference type="NCBI Taxonomy" id="453582"/>
    <lineage>
        <taxon>Bacteria</taxon>
        <taxon>Pseudomonadati</taxon>
        <taxon>Pseudomonadota</taxon>
        <taxon>Alphaproteobacteria</taxon>
        <taxon>Rhodobacterales</taxon>
        <taxon>Rhodobacter group</taxon>
        <taxon>Rhodobacter</taxon>
    </lineage>
</organism>
<dbReference type="Pfam" id="PF03853">
    <property type="entry name" value="YjeF_N"/>
    <property type="match status" value="1"/>
</dbReference>
<comment type="function">
    <text evidence="10">Catalyzes the epimerization of the S- and R-forms of NAD(P)HX, a damaged form of NAD(P)H that is a result of enzymatic or heat-dependent hydration. This is a prerequisite for the S-specific NAD(P)H-hydrate dehydratase to allow the repair of both epimers of NAD(P)HX.</text>
</comment>
<dbReference type="SUPFAM" id="SSF64153">
    <property type="entry name" value="YjeF N-terminal domain-like"/>
    <property type="match status" value="1"/>
</dbReference>
<dbReference type="EC" id="5.1.99.6" evidence="3 10"/>
<evidence type="ECO:0000256" key="7">
    <source>
        <dbReference type="ARBA" id="ARBA00022958"/>
    </source>
</evidence>
<evidence type="ECO:0000256" key="5">
    <source>
        <dbReference type="ARBA" id="ARBA00022741"/>
    </source>
</evidence>
<comment type="similarity">
    <text evidence="10">Belongs to the NnrE/AIBP family.</text>
</comment>
<gene>
    <name evidence="10" type="primary">nnrE</name>
    <name evidence="12" type="ORF">SAMN05421580_101374</name>
</gene>
<keyword evidence="6 10" id="KW-0521">NADP</keyword>
<protein>
    <recommendedName>
        <fullName evidence="3 10">NAD(P)H-hydrate epimerase</fullName>
        <ecNumber evidence="3 10">5.1.99.6</ecNumber>
    </recommendedName>
    <alternativeName>
        <fullName evidence="10">NAD(P)HX epimerase</fullName>
    </alternativeName>
</protein>
<feature type="binding site" evidence="10">
    <location>
        <position position="167"/>
    </location>
    <ligand>
        <name>K(+)</name>
        <dbReference type="ChEBI" id="CHEBI:29103"/>
    </ligand>
</feature>
<comment type="catalytic activity">
    <reaction evidence="2 10">
        <text>(6R)-NADPHX = (6S)-NADPHX</text>
        <dbReference type="Rhea" id="RHEA:32227"/>
        <dbReference type="ChEBI" id="CHEBI:64076"/>
        <dbReference type="ChEBI" id="CHEBI:64077"/>
        <dbReference type="EC" id="5.1.99.6"/>
    </reaction>
</comment>
<name>A0A1N7J5E0_9RHOB</name>
<dbReference type="HAMAP" id="MF_01966">
    <property type="entry name" value="NADHX_epimerase"/>
    <property type="match status" value="1"/>
</dbReference>
<comment type="catalytic activity">
    <reaction evidence="1 10">
        <text>(6R)-NADHX = (6S)-NADHX</text>
        <dbReference type="Rhea" id="RHEA:32215"/>
        <dbReference type="ChEBI" id="CHEBI:64074"/>
        <dbReference type="ChEBI" id="CHEBI:64075"/>
        <dbReference type="EC" id="5.1.99.6"/>
    </reaction>
</comment>
<evidence type="ECO:0000256" key="2">
    <source>
        <dbReference type="ARBA" id="ARBA00000909"/>
    </source>
</evidence>
<evidence type="ECO:0000259" key="11">
    <source>
        <dbReference type="PROSITE" id="PS51385"/>
    </source>
</evidence>
<dbReference type="PANTHER" id="PTHR13232">
    <property type="entry name" value="NAD(P)H-HYDRATE EPIMERASE"/>
    <property type="match status" value="1"/>
</dbReference>
<evidence type="ECO:0000256" key="1">
    <source>
        <dbReference type="ARBA" id="ARBA00000013"/>
    </source>
</evidence>
<keyword evidence="8 10" id="KW-0520">NAD</keyword>
<evidence type="ECO:0000256" key="9">
    <source>
        <dbReference type="ARBA" id="ARBA00023235"/>
    </source>
</evidence>
<dbReference type="Proteomes" id="UP000186221">
    <property type="component" value="Unassembled WGS sequence"/>
</dbReference>
<evidence type="ECO:0000256" key="3">
    <source>
        <dbReference type="ARBA" id="ARBA00012228"/>
    </source>
</evidence>
<feature type="domain" description="YjeF N-terminal" evidence="11">
    <location>
        <begin position="14"/>
        <end position="215"/>
    </location>
</feature>
<dbReference type="InterPro" id="IPR036652">
    <property type="entry name" value="YjeF_N_dom_sf"/>
</dbReference>
<dbReference type="AlphaFoldDB" id="A0A1N7J5E0"/>
<feature type="binding site" evidence="10">
    <location>
        <position position="69"/>
    </location>
    <ligand>
        <name>K(+)</name>
        <dbReference type="ChEBI" id="CHEBI:29103"/>
    </ligand>
</feature>
<comment type="caution">
    <text evidence="10">Lacks conserved residue(s) required for the propagation of feature annotation.</text>
</comment>
<dbReference type="InterPro" id="IPR004443">
    <property type="entry name" value="YjeF_N_dom"/>
</dbReference>
<reference evidence="13" key="1">
    <citation type="submission" date="2017-01" db="EMBL/GenBank/DDBJ databases">
        <authorList>
            <person name="Varghese N."/>
            <person name="Submissions S."/>
        </authorList>
    </citation>
    <scope>NUCLEOTIDE SEQUENCE [LARGE SCALE GENOMIC DNA]</scope>
    <source>
        <strain evidence="13">DSM 19945</strain>
    </source>
</reference>
<keyword evidence="7 10" id="KW-0630">Potassium</keyword>
<evidence type="ECO:0000256" key="4">
    <source>
        <dbReference type="ARBA" id="ARBA00022723"/>
    </source>
</evidence>
<dbReference type="GO" id="GO:0046872">
    <property type="term" value="F:metal ion binding"/>
    <property type="evidence" value="ECO:0007669"/>
    <property type="project" value="UniProtKB-KW"/>
</dbReference>
<dbReference type="InterPro" id="IPR032976">
    <property type="entry name" value="YJEFN_prot_NAXE-like"/>
</dbReference>
<dbReference type="GO" id="GO:0000166">
    <property type="term" value="F:nucleotide binding"/>
    <property type="evidence" value="ECO:0007669"/>
    <property type="project" value="UniProtKB-KW"/>
</dbReference>
<dbReference type="GO" id="GO:0052856">
    <property type="term" value="F:NAD(P)HX epimerase activity"/>
    <property type="evidence" value="ECO:0007669"/>
    <property type="project" value="UniProtKB-UniRule"/>
</dbReference>
<dbReference type="PANTHER" id="PTHR13232:SF10">
    <property type="entry name" value="NAD(P)H-HYDRATE EPIMERASE"/>
    <property type="match status" value="1"/>
</dbReference>
<dbReference type="RefSeq" id="WP_308811415.1">
    <property type="nucleotide sequence ID" value="NZ_FTOG01000001.1"/>
</dbReference>
<dbReference type="NCBIfam" id="TIGR00197">
    <property type="entry name" value="yjeF_nterm"/>
    <property type="match status" value="1"/>
</dbReference>
<dbReference type="PROSITE" id="PS51385">
    <property type="entry name" value="YJEF_N"/>
    <property type="match status" value="1"/>
</dbReference>
<dbReference type="STRING" id="453582.SAMN05421580_101374"/>
<keyword evidence="9 10" id="KW-0413">Isomerase</keyword>
<evidence type="ECO:0000256" key="8">
    <source>
        <dbReference type="ARBA" id="ARBA00023027"/>
    </source>
</evidence>
<keyword evidence="4 10" id="KW-0479">Metal-binding</keyword>
<comment type="cofactor">
    <cofactor evidence="10">
        <name>K(+)</name>
        <dbReference type="ChEBI" id="CHEBI:29103"/>
    </cofactor>
    <text evidence="10">Binds 1 potassium ion per subunit.</text>
</comment>
<feature type="binding site" evidence="10">
    <location>
        <position position="164"/>
    </location>
    <ligand>
        <name>(6S)-NADPHX</name>
        <dbReference type="ChEBI" id="CHEBI:64076"/>
    </ligand>
</feature>
<feature type="binding site" evidence="10">
    <location>
        <begin position="136"/>
        <end position="142"/>
    </location>
    <ligand>
        <name>(6S)-NADPHX</name>
        <dbReference type="ChEBI" id="CHEBI:64076"/>
    </ligand>
</feature>
<feature type="binding site" evidence="10">
    <location>
        <position position="132"/>
    </location>
    <ligand>
        <name>K(+)</name>
        <dbReference type="ChEBI" id="CHEBI:29103"/>
    </ligand>
</feature>
<evidence type="ECO:0000256" key="10">
    <source>
        <dbReference type="HAMAP-Rule" id="MF_01966"/>
    </source>
</evidence>
<sequence>MNEKQPQIITSAQMRAMEATAIGTGSVTGLELMERAGTGLVTAILAAWPELARPGTAPRAVILCGPGNNGGDGFVVARQLRKRGWRVALYLYGGAERLPPDARANHDRWCKIGRVNPLPAKPDFGTPDLIVDALFGIGLSRPLTGFDTIFAAISRTQAPVLSVDLPSGRDADARPDTMDWPTAPTSLVVTFHALKPAHAHLRARGVPVIVAPLGL</sequence>
<proteinExistence type="inferred from homology"/>
<evidence type="ECO:0000313" key="12">
    <source>
        <dbReference type="EMBL" id="SIS44583.1"/>
    </source>
</evidence>
<evidence type="ECO:0000256" key="6">
    <source>
        <dbReference type="ARBA" id="ARBA00022857"/>
    </source>
</evidence>
<keyword evidence="13" id="KW-1185">Reference proteome</keyword>
<dbReference type="Gene3D" id="3.40.50.10260">
    <property type="entry name" value="YjeF N-terminal domain"/>
    <property type="match status" value="1"/>
</dbReference>
<accession>A0A1N7J5E0</accession>
<dbReference type="EMBL" id="FTOG01000001">
    <property type="protein sequence ID" value="SIS44583.1"/>
    <property type="molecule type" value="Genomic_DNA"/>
</dbReference>
<evidence type="ECO:0000313" key="13">
    <source>
        <dbReference type="Proteomes" id="UP000186221"/>
    </source>
</evidence>
<keyword evidence="5 10" id="KW-0547">Nucleotide-binding</keyword>
<feature type="binding site" evidence="10">
    <location>
        <begin position="68"/>
        <end position="72"/>
    </location>
    <ligand>
        <name>(6S)-NADPHX</name>
        <dbReference type="ChEBI" id="CHEBI:64076"/>
    </ligand>
</feature>